<dbReference type="Gene3D" id="2.30.30.40">
    <property type="entry name" value="SH3 Domains"/>
    <property type="match status" value="1"/>
</dbReference>
<dbReference type="CDD" id="cd00174">
    <property type="entry name" value="SH3"/>
    <property type="match status" value="1"/>
</dbReference>
<dbReference type="AlphaFoldDB" id="A0A6A6VUH4"/>
<evidence type="ECO:0000256" key="1">
    <source>
        <dbReference type="ARBA" id="ARBA00022443"/>
    </source>
</evidence>
<organism evidence="4 5">
    <name type="scientific">Pseudovirgaria hyperparasitica</name>
    <dbReference type="NCBI Taxonomy" id="470096"/>
    <lineage>
        <taxon>Eukaryota</taxon>
        <taxon>Fungi</taxon>
        <taxon>Dikarya</taxon>
        <taxon>Ascomycota</taxon>
        <taxon>Pezizomycotina</taxon>
        <taxon>Dothideomycetes</taxon>
        <taxon>Dothideomycetes incertae sedis</taxon>
        <taxon>Acrospermales</taxon>
        <taxon>Acrospermaceae</taxon>
        <taxon>Pseudovirgaria</taxon>
    </lineage>
</organism>
<gene>
    <name evidence="4" type="ORF">EJ05DRAFT_505075</name>
</gene>
<dbReference type="SMART" id="SM00326">
    <property type="entry name" value="SH3"/>
    <property type="match status" value="1"/>
</dbReference>
<name>A0A6A6VUH4_9PEZI</name>
<dbReference type="Pfam" id="PF00018">
    <property type="entry name" value="SH3_1"/>
    <property type="match status" value="1"/>
</dbReference>
<dbReference type="SUPFAM" id="SSF50044">
    <property type="entry name" value="SH3-domain"/>
    <property type="match status" value="1"/>
</dbReference>
<evidence type="ECO:0000256" key="2">
    <source>
        <dbReference type="PROSITE-ProRule" id="PRU00192"/>
    </source>
</evidence>
<dbReference type="OrthoDB" id="3797359at2759"/>
<feature type="domain" description="SH3" evidence="3">
    <location>
        <begin position="265"/>
        <end position="325"/>
    </location>
</feature>
<dbReference type="InterPro" id="IPR036028">
    <property type="entry name" value="SH3-like_dom_sf"/>
</dbReference>
<dbReference type="PROSITE" id="PS50002">
    <property type="entry name" value="SH3"/>
    <property type="match status" value="1"/>
</dbReference>
<keyword evidence="5" id="KW-1185">Reference proteome</keyword>
<protein>
    <recommendedName>
        <fullName evidence="3">SH3 domain-containing protein</fullName>
    </recommendedName>
</protein>
<dbReference type="EMBL" id="ML996584">
    <property type="protein sequence ID" value="KAF2753436.1"/>
    <property type="molecule type" value="Genomic_DNA"/>
</dbReference>
<dbReference type="RefSeq" id="XP_033595887.1">
    <property type="nucleotide sequence ID" value="XM_033747660.1"/>
</dbReference>
<dbReference type="InterPro" id="IPR001452">
    <property type="entry name" value="SH3_domain"/>
</dbReference>
<evidence type="ECO:0000313" key="4">
    <source>
        <dbReference type="EMBL" id="KAF2753436.1"/>
    </source>
</evidence>
<keyword evidence="1 2" id="KW-0728">SH3 domain</keyword>
<dbReference type="Proteomes" id="UP000799437">
    <property type="component" value="Unassembled WGS sequence"/>
</dbReference>
<evidence type="ECO:0000259" key="3">
    <source>
        <dbReference type="PROSITE" id="PS50002"/>
    </source>
</evidence>
<proteinExistence type="predicted"/>
<accession>A0A6A6VUH4</accession>
<dbReference type="GeneID" id="54488714"/>
<sequence>MGTPIFALGPRGRYFYSKVCDETRPRVAEEEVRYFNLLPADIEEVLDSGTVTQVHWICFGPNHASFFFSYDSSVTGRCEFIFGDLPAFLRETLLPTFPDEEKKHLRLVLGPVHESWVMWNSANPLLLYGKDIPENLSSVLARWYDGICWTRGPPAFIALGTDNAYLAANDGEAVWNIPKSFSLLKDTWVSLWAELGDFSAETILAAYMSPCLKDKFVIISRTKGGTEVGKSFMGISQGIKEAEKLLASYDHQEADPGNSHPGEGLSGHYYYIKRRHMKREPRELDLHVGETIEVLQMSSNLWYLGRTLTGKTGYFPARCLGHSTSNATHAPPAVRAVAFSAWENNLKAILQEGGIKDFPYLPSHASICGLAACYAERRESDGLHVCRHDVEAFLRTSGCYDYAWLKTQRNLFHPDFFGRRCDADERIRAALRRKAEKLFVIFGQLMETCS</sequence>
<evidence type="ECO:0000313" key="5">
    <source>
        <dbReference type="Proteomes" id="UP000799437"/>
    </source>
</evidence>
<reference evidence="4" key="1">
    <citation type="journal article" date="2020" name="Stud. Mycol.">
        <title>101 Dothideomycetes genomes: a test case for predicting lifestyles and emergence of pathogens.</title>
        <authorList>
            <person name="Haridas S."/>
            <person name="Albert R."/>
            <person name="Binder M."/>
            <person name="Bloem J."/>
            <person name="Labutti K."/>
            <person name="Salamov A."/>
            <person name="Andreopoulos B."/>
            <person name="Baker S."/>
            <person name="Barry K."/>
            <person name="Bills G."/>
            <person name="Bluhm B."/>
            <person name="Cannon C."/>
            <person name="Castanera R."/>
            <person name="Culley D."/>
            <person name="Daum C."/>
            <person name="Ezra D."/>
            <person name="Gonzalez J."/>
            <person name="Henrissat B."/>
            <person name="Kuo A."/>
            <person name="Liang C."/>
            <person name="Lipzen A."/>
            <person name="Lutzoni F."/>
            <person name="Magnuson J."/>
            <person name="Mondo S."/>
            <person name="Nolan M."/>
            <person name="Ohm R."/>
            <person name="Pangilinan J."/>
            <person name="Park H.-J."/>
            <person name="Ramirez L."/>
            <person name="Alfaro M."/>
            <person name="Sun H."/>
            <person name="Tritt A."/>
            <person name="Yoshinaga Y."/>
            <person name="Zwiers L.-H."/>
            <person name="Turgeon B."/>
            <person name="Goodwin S."/>
            <person name="Spatafora J."/>
            <person name="Crous P."/>
            <person name="Grigoriev I."/>
        </authorList>
    </citation>
    <scope>NUCLEOTIDE SEQUENCE</scope>
    <source>
        <strain evidence="4">CBS 121739</strain>
    </source>
</reference>